<reference evidence="2" key="1">
    <citation type="submission" date="2019-12" db="EMBL/GenBank/DDBJ databases">
        <title>An insight into the sialome of adult female Ixodes ricinus ticks feeding for 6 days.</title>
        <authorList>
            <person name="Perner J."/>
            <person name="Ribeiro J.M.C."/>
        </authorList>
    </citation>
    <scope>NUCLEOTIDE SEQUENCE</scope>
    <source>
        <strain evidence="2">Semi-engorged</strain>
        <tissue evidence="2">Salivary glands</tissue>
    </source>
</reference>
<keyword evidence="1" id="KW-1133">Transmembrane helix</keyword>
<dbReference type="AlphaFoldDB" id="A0A6B0V0N9"/>
<proteinExistence type="predicted"/>
<accession>A0A6B0V0N9</accession>
<feature type="transmembrane region" description="Helical" evidence="1">
    <location>
        <begin position="62"/>
        <end position="93"/>
    </location>
</feature>
<protein>
    <submittedName>
        <fullName evidence="2">Uncharacterized protein</fullName>
    </submittedName>
</protein>
<sequence length="189" mass="21361">MLVPRRPMLNFAFIFLMPFSLTLTRRTRWTAQISLAAGVLLALGEAEVVRTVAQSMCCTDQGWLGVAFLLWAAFPLLLVLSVYFIAACLTLVFSRVQRSWTLKQKSNMRITRMKHAANLVPIRRTMTNIPTSAVSTTLGMHTGLCPKKRSRKSLPRWRRSAQRRTSLTAKWQNGMTLATTSLCWPSRCA</sequence>
<dbReference type="EMBL" id="GIFC01013506">
    <property type="protein sequence ID" value="MXU95589.1"/>
    <property type="molecule type" value="Transcribed_RNA"/>
</dbReference>
<evidence type="ECO:0000313" key="2">
    <source>
        <dbReference type="EMBL" id="MXU95589.1"/>
    </source>
</evidence>
<organism evidence="2">
    <name type="scientific">Ixodes ricinus</name>
    <name type="common">Common tick</name>
    <name type="synonym">Acarus ricinus</name>
    <dbReference type="NCBI Taxonomy" id="34613"/>
    <lineage>
        <taxon>Eukaryota</taxon>
        <taxon>Metazoa</taxon>
        <taxon>Ecdysozoa</taxon>
        <taxon>Arthropoda</taxon>
        <taxon>Chelicerata</taxon>
        <taxon>Arachnida</taxon>
        <taxon>Acari</taxon>
        <taxon>Parasitiformes</taxon>
        <taxon>Ixodida</taxon>
        <taxon>Ixodoidea</taxon>
        <taxon>Ixodidae</taxon>
        <taxon>Ixodinae</taxon>
        <taxon>Ixodes</taxon>
    </lineage>
</organism>
<evidence type="ECO:0000256" key="1">
    <source>
        <dbReference type="SAM" id="Phobius"/>
    </source>
</evidence>
<keyword evidence="1" id="KW-0472">Membrane</keyword>
<keyword evidence="1" id="KW-0812">Transmembrane</keyword>
<name>A0A6B0V0N9_IXORI</name>